<feature type="non-terminal residue" evidence="1">
    <location>
        <position position="59"/>
    </location>
</feature>
<proteinExistence type="predicted"/>
<dbReference type="OrthoDB" id="2311555at2759"/>
<organism evidence="1 2">
    <name type="scientific">Dentiscutata erythropus</name>
    <dbReference type="NCBI Taxonomy" id="1348616"/>
    <lineage>
        <taxon>Eukaryota</taxon>
        <taxon>Fungi</taxon>
        <taxon>Fungi incertae sedis</taxon>
        <taxon>Mucoromycota</taxon>
        <taxon>Glomeromycotina</taxon>
        <taxon>Glomeromycetes</taxon>
        <taxon>Diversisporales</taxon>
        <taxon>Gigasporaceae</taxon>
        <taxon>Dentiscutata</taxon>
    </lineage>
</organism>
<accession>A0A9N9NTW1</accession>
<protein>
    <submittedName>
        <fullName evidence="1">22168_t:CDS:1</fullName>
    </submittedName>
</protein>
<dbReference type="EMBL" id="CAJVPY010017012">
    <property type="protein sequence ID" value="CAG8759900.1"/>
    <property type="molecule type" value="Genomic_DNA"/>
</dbReference>
<evidence type="ECO:0000313" key="2">
    <source>
        <dbReference type="Proteomes" id="UP000789405"/>
    </source>
</evidence>
<comment type="caution">
    <text evidence="1">The sequence shown here is derived from an EMBL/GenBank/DDBJ whole genome shotgun (WGS) entry which is preliminary data.</text>
</comment>
<sequence>MEEIRKSVSFGIMIDKSTDISTNKHIDIYIMYPNIFGNIKTHFLQLLALEQSDAKIITM</sequence>
<gene>
    <name evidence="1" type="ORF">DERYTH_LOCUS17719</name>
</gene>
<dbReference type="Proteomes" id="UP000789405">
    <property type="component" value="Unassembled WGS sequence"/>
</dbReference>
<dbReference type="AlphaFoldDB" id="A0A9N9NTW1"/>
<reference evidence="1" key="1">
    <citation type="submission" date="2021-06" db="EMBL/GenBank/DDBJ databases">
        <authorList>
            <person name="Kallberg Y."/>
            <person name="Tangrot J."/>
            <person name="Rosling A."/>
        </authorList>
    </citation>
    <scope>NUCLEOTIDE SEQUENCE</scope>
    <source>
        <strain evidence="1">MA453B</strain>
    </source>
</reference>
<name>A0A9N9NTW1_9GLOM</name>
<keyword evidence="2" id="KW-1185">Reference proteome</keyword>
<evidence type="ECO:0000313" key="1">
    <source>
        <dbReference type="EMBL" id="CAG8759900.1"/>
    </source>
</evidence>